<sequence length="291" mass="34298">MYECVGLNKRNLICFEELNKARYEFNTLNEDFFEIYNKCNFAQQILLRRKVKLLKDDSKYIGYIWSDMNDKNSCCINAISVLKAVGNIKTNMLYKTLIDTIKRNCSITYLCESNNYNYDILKDVGFRKKEGTLVLYSNVSENIPLYPDENLEFEILKRERDEQKRCEIQNEVFRDDNRVPLSIEDIYFDQVQSYYFDKGAVFLKKDGEYIGYGQIIIEDNIPVIVNFGILKEYRGNGYSKSFLSHLLKIIKDTGFKDVKIKVKNTNIPAVNLYEKLGFKIKNEVCTWELNR</sequence>
<evidence type="ECO:0000313" key="5">
    <source>
        <dbReference type="Proteomes" id="UP000622687"/>
    </source>
</evidence>
<gene>
    <name evidence="4" type="ORF">I6U51_07160</name>
</gene>
<dbReference type="Pfam" id="PF00583">
    <property type="entry name" value="Acetyltransf_1"/>
    <property type="match status" value="1"/>
</dbReference>
<evidence type="ECO:0000256" key="1">
    <source>
        <dbReference type="ARBA" id="ARBA00022679"/>
    </source>
</evidence>
<dbReference type="InterPro" id="IPR000182">
    <property type="entry name" value="GNAT_dom"/>
</dbReference>
<protein>
    <submittedName>
        <fullName evidence="4">GNAT family N-acetyltransferase</fullName>
    </submittedName>
</protein>
<comment type="caution">
    <text evidence="4">The sequence shown here is derived from an EMBL/GenBank/DDBJ whole genome shotgun (WGS) entry which is preliminary data.</text>
</comment>
<dbReference type="GO" id="GO:0016747">
    <property type="term" value="F:acyltransferase activity, transferring groups other than amino-acyl groups"/>
    <property type="evidence" value="ECO:0007669"/>
    <property type="project" value="InterPro"/>
</dbReference>
<organism evidence="4 5">
    <name type="scientific">Clostridium aciditolerans</name>
    <dbReference type="NCBI Taxonomy" id="339861"/>
    <lineage>
        <taxon>Bacteria</taxon>
        <taxon>Bacillati</taxon>
        <taxon>Bacillota</taxon>
        <taxon>Clostridia</taxon>
        <taxon>Eubacteriales</taxon>
        <taxon>Clostridiaceae</taxon>
        <taxon>Clostridium</taxon>
    </lineage>
</organism>
<dbReference type="InterPro" id="IPR050680">
    <property type="entry name" value="YpeA/RimI_acetyltransf"/>
</dbReference>
<dbReference type="PANTHER" id="PTHR43420">
    <property type="entry name" value="ACETYLTRANSFERASE"/>
    <property type="match status" value="1"/>
</dbReference>
<reference evidence="4" key="1">
    <citation type="submission" date="2020-12" db="EMBL/GenBank/DDBJ databases">
        <title>Clostridium thailandense sp. nov., a novel acetogenic bacterium isolated from peat land soil in Thailand.</title>
        <authorList>
            <person name="Chaikitkaew S."/>
            <person name="Birkeland N.K."/>
        </authorList>
    </citation>
    <scope>NUCLEOTIDE SEQUENCE</scope>
    <source>
        <strain evidence="4">DSM 17425</strain>
    </source>
</reference>
<dbReference type="PROSITE" id="PS51186">
    <property type="entry name" value="GNAT"/>
    <property type="match status" value="1"/>
</dbReference>
<evidence type="ECO:0000259" key="3">
    <source>
        <dbReference type="PROSITE" id="PS51186"/>
    </source>
</evidence>
<proteinExistence type="predicted"/>
<keyword evidence="2" id="KW-0012">Acyltransferase</keyword>
<dbReference type="Proteomes" id="UP000622687">
    <property type="component" value="Unassembled WGS sequence"/>
</dbReference>
<dbReference type="RefSeq" id="WP_211141981.1">
    <property type="nucleotide sequence ID" value="NZ_JAEEGB010000006.1"/>
</dbReference>
<feature type="domain" description="N-acetyltransferase" evidence="3">
    <location>
        <begin position="151"/>
        <end position="291"/>
    </location>
</feature>
<evidence type="ECO:0000256" key="2">
    <source>
        <dbReference type="ARBA" id="ARBA00023315"/>
    </source>
</evidence>
<dbReference type="Gene3D" id="3.40.630.30">
    <property type="match status" value="1"/>
</dbReference>
<evidence type="ECO:0000313" key="4">
    <source>
        <dbReference type="EMBL" id="MBI6872488.1"/>
    </source>
</evidence>
<keyword evidence="5" id="KW-1185">Reference proteome</keyword>
<dbReference type="EMBL" id="JAEEGB010000006">
    <property type="protein sequence ID" value="MBI6872488.1"/>
    <property type="molecule type" value="Genomic_DNA"/>
</dbReference>
<name>A0A934M4D2_9CLOT</name>
<dbReference type="SUPFAM" id="SSF55729">
    <property type="entry name" value="Acyl-CoA N-acyltransferases (Nat)"/>
    <property type="match status" value="1"/>
</dbReference>
<accession>A0A934M4D2</accession>
<keyword evidence="1" id="KW-0808">Transferase</keyword>
<dbReference type="AlphaFoldDB" id="A0A934M4D2"/>
<dbReference type="InterPro" id="IPR016181">
    <property type="entry name" value="Acyl_CoA_acyltransferase"/>
</dbReference>